<dbReference type="AlphaFoldDB" id="A0A7C8M7Q4"/>
<name>A0A7C8M7Q4_9PLEO</name>
<comment type="caution">
    <text evidence="8">The sequence shown here is derived from an EMBL/GenBank/DDBJ whole genome shotgun (WGS) entry which is preliminary data.</text>
</comment>
<evidence type="ECO:0000313" key="8">
    <source>
        <dbReference type="EMBL" id="KAF2869695.1"/>
    </source>
</evidence>
<dbReference type="Pfam" id="PF03540">
    <property type="entry name" value="TAF10"/>
    <property type="match status" value="1"/>
</dbReference>
<keyword evidence="8" id="KW-0396">Initiation factor</keyword>
<keyword evidence="4 6" id="KW-0539">Nucleus</keyword>
<dbReference type="OrthoDB" id="154356at2759"/>
<comment type="subcellular location">
    <subcellularLocation>
        <location evidence="1 6">Nucleus</location>
    </subcellularLocation>
</comment>
<gene>
    <name evidence="8" type="ORF">BDV95DRAFT_497106</name>
</gene>
<proteinExistence type="inferred from homology"/>
<dbReference type="GO" id="GO:0006367">
    <property type="term" value="P:transcription initiation at RNA polymerase II promoter"/>
    <property type="evidence" value="ECO:0007669"/>
    <property type="project" value="TreeGrafter"/>
</dbReference>
<accession>A0A7C8M7Q4</accession>
<dbReference type="PANTHER" id="PTHR21242">
    <property type="entry name" value="TRANSCRIPTION INITIATION FACTOR TFIID SUBUNIT 10"/>
    <property type="match status" value="1"/>
</dbReference>
<sequence>MTDSTQLPADAKMEMAEEQDAAVDANINPNTTQPDAMNLDGANDAEPPTRNGTANGNSNGVVDGATSLEARIPAKKDATLREFLAKMDDYAPIIPDAVTNFYLTKAGLPPPPQTSPHLARLLALAAQKFIADIAADAYQYSRIRSSNTTSNNPMGGLAGAAGPQGAAAPGGAQGSKADQAKGLNLGAPRPGYGGGGQGGSQGRTVLTMEDLGMAVGEYGVNIKRGEFYR</sequence>
<evidence type="ECO:0000256" key="1">
    <source>
        <dbReference type="ARBA" id="ARBA00004123"/>
    </source>
</evidence>
<evidence type="ECO:0000256" key="6">
    <source>
        <dbReference type="PIRNR" id="PIRNR017246"/>
    </source>
</evidence>
<dbReference type="GO" id="GO:1990841">
    <property type="term" value="F:promoter-specific chromatin binding"/>
    <property type="evidence" value="ECO:0007669"/>
    <property type="project" value="TreeGrafter"/>
</dbReference>
<evidence type="ECO:0000313" key="9">
    <source>
        <dbReference type="Proteomes" id="UP000481861"/>
    </source>
</evidence>
<dbReference type="Proteomes" id="UP000481861">
    <property type="component" value="Unassembled WGS sequence"/>
</dbReference>
<feature type="region of interest" description="Disordered" evidence="7">
    <location>
        <begin position="1"/>
        <end position="60"/>
    </location>
</feature>
<dbReference type="GO" id="GO:0005669">
    <property type="term" value="C:transcription factor TFIID complex"/>
    <property type="evidence" value="ECO:0007669"/>
    <property type="project" value="TreeGrafter"/>
</dbReference>
<evidence type="ECO:0000256" key="3">
    <source>
        <dbReference type="ARBA" id="ARBA00023163"/>
    </source>
</evidence>
<dbReference type="PANTHER" id="PTHR21242:SF0">
    <property type="entry name" value="TRANSCRIPTION INITIATION FACTOR TFIID SUBUNIT 10"/>
    <property type="match status" value="1"/>
</dbReference>
<feature type="compositionally biased region" description="Polar residues" evidence="7">
    <location>
        <begin position="50"/>
        <end position="60"/>
    </location>
</feature>
<feature type="region of interest" description="Disordered" evidence="7">
    <location>
        <begin position="147"/>
        <end position="200"/>
    </location>
</feature>
<dbReference type="EMBL" id="JAADJZ010000015">
    <property type="protein sequence ID" value="KAF2869695.1"/>
    <property type="molecule type" value="Genomic_DNA"/>
</dbReference>
<evidence type="ECO:0000256" key="7">
    <source>
        <dbReference type="SAM" id="MobiDB-lite"/>
    </source>
</evidence>
<dbReference type="CDD" id="cd07982">
    <property type="entry name" value="HFD_TAF10"/>
    <property type="match status" value="1"/>
</dbReference>
<evidence type="ECO:0000256" key="4">
    <source>
        <dbReference type="ARBA" id="ARBA00023242"/>
    </source>
</evidence>
<comment type="function">
    <text evidence="6">Functions as a component of both the DNA-binding general transcription initiation factor complex TFIID and the transcription coactivator SAGA complex. Binding of TFIID to a promoter (with or without TATA element) is the initial step in pre-initiation complex (PIC) formation. TFIID plays a key role in the regulation of gene expression by RNA polymerase II through different activities such as transcription activator interaction, core promoter recognition and selectivity, TFIIA and TFIIB interaction, chromatin modification (histone acetylation by TAF1), facilitation of DNA opening and initiation of transcription. SAGA acts as a general cofactor required for essentially all RNA polymerase II transcription. At the promoters, SAGA is required for transcription pre-initiation complex (PIC) recruitment. It influences RNA polymerase II transcriptional activity through different activities such as TBP interaction (via core/TAF module) and promoter selectivity, interaction with transcription activators (via Tra1/SPT module), and chromatin modification through histone acetylation (via HAT module) and deubiquitination (via DUB module). SAGA preferentially acetylates histones H3 (to form H3K9ac, H3K14ac, H3K18ac and H3K23ac) and H2B and deubiquitinates histone H2B. SAGA interacts with DNA via upstream activating sequences (UASs).</text>
</comment>
<organism evidence="8 9">
    <name type="scientific">Massariosphaeria phaeospora</name>
    <dbReference type="NCBI Taxonomy" id="100035"/>
    <lineage>
        <taxon>Eukaryota</taxon>
        <taxon>Fungi</taxon>
        <taxon>Dikarya</taxon>
        <taxon>Ascomycota</taxon>
        <taxon>Pezizomycotina</taxon>
        <taxon>Dothideomycetes</taxon>
        <taxon>Pleosporomycetidae</taxon>
        <taxon>Pleosporales</taxon>
        <taxon>Pleosporales incertae sedis</taxon>
        <taxon>Massariosphaeria</taxon>
    </lineage>
</organism>
<dbReference type="GO" id="GO:0016251">
    <property type="term" value="F:RNA polymerase II general transcription initiation factor activity"/>
    <property type="evidence" value="ECO:0007669"/>
    <property type="project" value="TreeGrafter"/>
</dbReference>
<evidence type="ECO:0000256" key="2">
    <source>
        <dbReference type="ARBA" id="ARBA00023015"/>
    </source>
</evidence>
<dbReference type="GO" id="GO:0000124">
    <property type="term" value="C:SAGA complex"/>
    <property type="evidence" value="ECO:0007669"/>
    <property type="project" value="TreeGrafter"/>
</dbReference>
<dbReference type="GO" id="GO:0003743">
    <property type="term" value="F:translation initiation factor activity"/>
    <property type="evidence" value="ECO:0007669"/>
    <property type="project" value="UniProtKB-KW"/>
</dbReference>
<keyword evidence="2 6" id="KW-0805">Transcription regulation</keyword>
<protein>
    <recommendedName>
        <fullName evidence="6">Transcription initiation factor TFIID subunit 10</fullName>
    </recommendedName>
</protein>
<keyword evidence="8" id="KW-0648">Protein biosynthesis</keyword>
<comment type="similarity">
    <text evidence="5 6">Belongs to the TAF10 family.</text>
</comment>
<keyword evidence="3 6" id="KW-0804">Transcription</keyword>
<evidence type="ECO:0000256" key="5">
    <source>
        <dbReference type="ARBA" id="ARBA00025730"/>
    </source>
</evidence>
<reference evidence="8 9" key="1">
    <citation type="submission" date="2020-01" db="EMBL/GenBank/DDBJ databases">
        <authorList>
            <consortium name="DOE Joint Genome Institute"/>
            <person name="Haridas S."/>
            <person name="Albert R."/>
            <person name="Binder M."/>
            <person name="Bloem J."/>
            <person name="Labutti K."/>
            <person name="Salamov A."/>
            <person name="Andreopoulos B."/>
            <person name="Baker S.E."/>
            <person name="Barry K."/>
            <person name="Bills G."/>
            <person name="Bluhm B.H."/>
            <person name="Cannon C."/>
            <person name="Castanera R."/>
            <person name="Culley D.E."/>
            <person name="Daum C."/>
            <person name="Ezra D."/>
            <person name="Gonzalez J.B."/>
            <person name="Henrissat B."/>
            <person name="Kuo A."/>
            <person name="Liang C."/>
            <person name="Lipzen A."/>
            <person name="Lutzoni F."/>
            <person name="Magnuson J."/>
            <person name="Mondo S."/>
            <person name="Nolan M."/>
            <person name="Ohm R."/>
            <person name="Pangilinan J."/>
            <person name="Park H.-J.H."/>
            <person name="Ramirez L."/>
            <person name="Alfaro M."/>
            <person name="Sun H."/>
            <person name="Tritt A."/>
            <person name="Yoshinaga Y."/>
            <person name="Zwiers L.-H.L."/>
            <person name="Turgeon B.G."/>
            <person name="Goodwin S.B."/>
            <person name="Spatafora J.W."/>
            <person name="Crous P.W."/>
            <person name="Grigoriev I.V."/>
        </authorList>
    </citation>
    <scope>NUCLEOTIDE SEQUENCE [LARGE SCALE GENOMIC DNA]</scope>
    <source>
        <strain evidence="8 9">CBS 611.86</strain>
    </source>
</reference>
<dbReference type="PIRSF" id="PIRSF017246">
    <property type="entry name" value="TFIID_TAF10"/>
    <property type="match status" value="1"/>
</dbReference>
<feature type="compositionally biased region" description="Gly residues" evidence="7">
    <location>
        <begin position="191"/>
        <end position="200"/>
    </location>
</feature>
<feature type="compositionally biased region" description="Low complexity" evidence="7">
    <location>
        <begin position="160"/>
        <end position="170"/>
    </location>
</feature>
<keyword evidence="9" id="KW-1185">Reference proteome</keyword>
<dbReference type="InterPro" id="IPR003923">
    <property type="entry name" value="TAF10"/>
</dbReference>